<proteinExistence type="predicted"/>
<evidence type="ECO:0000313" key="3">
    <source>
        <dbReference type="Proteomes" id="UP000182894"/>
    </source>
</evidence>
<evidence type="ECO:0000256" key="1">
    <source>
        <dbReference type="SAM" id="SignalP"/>
    </source>
</evidence>
<reference evidence="3" key="1">
    <citation type="submission" date="2016-10" db="EMBL/GenBank/DDBJ databases">
        <authorList>
            <person name="Varghese N."/>
            <person name="Submissions S."/>
        </authorList>
    </citation>
    <scope>NUCLEOTIDE SEQUENCE [LARGE SCALE GENOMIC DNA]</scope>
    <source>
        <strain evidence="3">ATCC 700689</strain>
    </source>
</reference>
<dbReference type="RefSeq" id="WP_208605227.1">
    <property type="nucleotide sequence ID" value="NZ_FNCO01000023.1"/>
</dbReference>
<accession>A0A1G8RUW2</accession>
<keyword evidence="3" id="KW-1185">Reference proteome</keyword>
<feature type="chain" id="PRO_5010197840" description="Lipoprotein" evidence="1">
    <location>
        <begin position="23"/>
        <end position="211"/>
    </location>
</feature>
<evidence type="ECO:0000313" key="2">
    <source>
        <dbReference type="EMBL" id="SDJ20874.1"/>
    </source>
</evidence>
<feature type="signal peptide" evidence="1">
    <location>
        <begin position="1"/>
        <end position="22"/>
    </location>
</feature>
<evidence type="ECO:0008006" key="4">
    <source>
        <dbReference type="Google" id="ProtNLM"/>
    </source>
</evidence>
<dbReference type="EMBL" id="FNCO01000023">
    <property type="protein sequence ID" value="SDJ20874.1"/>
    <property type="molecule type" value="Genomic_DNA"/>
</dbReference>
<organism evidence="2 3">
    <name type="scientific">Pseudomonas abietaniphila</name>
    <dbReference type="NCBI Taxonomy" id="89065"/>
    <lineage>
        <taxon>Bacteria</taxon>
        <taxon>Pseudomonadati</taxon>
        <taxon>Pseudomonadota</taxon>
        <taxon>Gammaproteobacteria</taxon>
        <taxon>Pseudomonadales</taxon>
        <taxon>Pseudomonadaceae</taxon>
        <taxon>Pseudomonas</taxon>
    </lineage>
</organism>
<keyword evidence="1" id="KW-0732">Signal</keyword>
<dbReference type="Proteomes" id="UP000182894">
    <property type="component" value="Unassembled WGS sequence"/>
</dbReference>
<dbReference type="PROSITE" id="PS51257">
    <property type="entry name" value="PROKAR_LIPOPROTEIN"/>
    <property type="match status" value="1"/>
</dbReference>
<dbReference type="AlphaFoldDB" id="A0A1G8RUW2"/>
<name>A0A1G8RUW2_9PSED</name>
<sequence length="211" mass="21634">MIKHLFAIFAATCTLSSLTGCAAKPITVEDGPIRIQSAQINGRIREGWTVKAVSKDGHQELADYANQSLKKGGYNLTSGDAKLTYSITEIYAGPASDYKEAHTTTGNVLATSASVGVSVAACALLRSCNDAGVVGNTVTSGVTSASDAAQNSNGQNVSDLKAVSLVIHSICMTGMGCASSAAASSDPSVTLDDLRTANAVRGFPITMRLGE</sequence>
<protein>
    <recommendedName>
        <fullName evidence="4">Lipoprotein</fullName>
    </recommendedName>
</protein>
<gene>
    <name evidence="2" type="ORF">SAMN05216605_12368</name>
</gene>